<keyword evidence="7" id="KW-1185">Reference proteome</keyword>
<name>A0ABD2JBJ4_9BILA</name>
<dbReference type="NCBIfam" id="TIGR01315">
    <property type="entry name" value="5C_CHO_kinase"/>
    <property type="match status" value="1"/>
</dbReference>
<dbReference type="InterPro" id="IPR043129">
    <property type="entry name" value="ATPase_NBD"/>
</dbReference>
<dbReference type="InterPro" id="IPR000577">
    <property type="entry name" value="Carb_kinase_FGGY"/>
</dbReference>
<comment type="similarity">
    <text evidence="1">Belongs to the FGGY kinase family.</text>
</comment>
<comment type="caution">
    <text evidence="6">The sequence shown here is derived from an EMBL/GenBank/DDBJ whole genome shotgun (WGS) entry which is preliminary data.</text>
</comment>
<protein>
    <recommendedName>
        <fullName evidence="8">FGGY carbohydrate kinase domain-containing protein</fullName>
    </recommendedName>
</protein>
<keyword evidence="2" id="KW-0808">Transferase</keyword>
<gene>
    <name evidence="6" type="ORF">niasHT_021614</name>
</gene>
<dbReference type="Gene3D" id="3.30.420.40">
    <property type="match status" value="1"/>
</dbReference>
<dbReference type="AlphaFoldDB" id="A0ABD2JBJ4"/>
<dbReference type="Pfam" id="PF02782">
    <property type="entry name" value="FGGY_C"/>
    <property type="match status" value="1"/>
</dbReference>
<dbReference type="CDD" id="cd07782">
    <property type="entry name" value="ASKHA_NBD_FGGY_D-RBK"/>
    <property type="match status" value="1"/>
</dbReference>
<sequence length="551" mass="60858">MASAQFELLIGVDVGTESVRVGLFNTTGKLLSVAKREIRTWHGDGGVVEQSTDQIWHCVVEGVREVSSAEIRVGRVIGIGFCATCSLAVVAAQGKPLRVRKCDESEEAEENGICWERNMIVWMDQRAATQAERINSLGHSVLRFTGGRISPEMQAAKLLWLKENVPDSFYRAAHFFDLADFCTWRATESDERSICTLTCKWTFLGHEKRWDEGFFRAIGLNEIVDQNFQKIGQKVLPLGAKVGSGLSPKTAKEFGLPAGTSVGVGLIDAHAGALGTMSGEQQQMALILGTSLCTMNLSREPIFVHGIWGPYFGVVFPNLWLNEGGMTSFGSALLFALQFHPFYHKMKQQNIGCSDSELLKRLEQIAIKRAESLEACSTLYGQSLHIVPEFLGNRSPNADPMAVGMVAGLRMDSAIWKDEKGLAEWTIVVLCALCYGLKEIIEQIELRIGHAFAELAVSGGMASNGTLLRLIADISQKCVFVPHCEDSIEEASAQMVNSQRHFGNKIEPQRTQKVLAFHKCKFEAYKALKKCGQTIKELETKMHEIPNILNN</sequence>
<dbReference type="InterPro" id="IPR006003">
    <property type="entry name" value="FGGY_RbtK-like"/>
</dbReference>
<dbReference type="PANTHER" id="PTHR43435">
    <property type="entry name" value="RIBULOKINASE"/>
    <property type="match status" value="1"/>
</dbReference>
<dbReference type="Gene3D" id="1.20.58.2240">
    <property type="match status" value="1"/>
</dbReference>
<reference evidence="6 7" key="1">
    <citation type="submission" date="2024-10" db="EMBL/GenBank/DDBJ databases">
        <authorList>
            <person name="Kim D."/>
        </authorList>
    </citation>
    <scope>NUCLEOTIDE SEQUENCE [LARGE SCALE GENOMIC DNA]</scope>
    <source>
        <strain evidence="6">BH-2024</strain>
    </source>
</reference>
<dbReference type="PANTHER" id="PTHR43435:SF4">
    <property type="entry name" value="FGGY CARBOHYDRATE KINASE DOMAIN-CONTAINING PROTEIN"/>
    <property type="match status" value="1"/>
</dbReference>
<dbReference type="SUPFAM" id="SSF53067">
    <property type="entry name" value="Actin-like ATPase domain"/>
    <property type="match status" value="2"/>
</dbReference>
<dbReference type="PIRSF" id="PIRSF000538">
    <property type="entry name" value="GlpK"/>
    <property type="match status" value="1"/>
</dbReference>
<organism evidence="6 7">
    <name type="scientific">Heterodera trifolii</name>
    <dbReference type="NCBI Taxonomy" id="157864"/>
    <lineage>
        <taxon>Eukaryota</taxon>
        <taxon>Metazoa</taxon>
        <taxon>Ecdysozoa</taxon>
        <taxon>Nematoda</taxon>
        <taxon>Chromadorea</taxon>
        <taxon>Rhabditida</taxon>
        <taxon>Tylenchina</taxon>
        <taxon>Tylenchomorpha</taxon>
        <taxon>Tylenchoidea</taxon>
        <taxon>Heteroderidae</taxon>
        <taxon>Heteroderinae</taxon>
        <taxon>Heterodera</taxon>
    </lineage>
</organism>
<proteinExistence type="inferred from homology"/>
<evidence type="ECO:0008006" key="8">
    <source>
        <dbReference type="Google" id="ProtNLM"/>
    </source>
</evidence>
<dbReference type="Proteomes" id="UP001620626">
    <property type="component" value="Unassembled WGS sequence"/>
</dbReference>
<evidence type="ECO:0000256" key="2">
    <source>
        <dbReference type="ARBA" id="ARBA00022679"/>
    </source>
</evidence>
<evidence type="ECO:0000256" key="3">
    <source>
        <dbReference type="ARBA" id="ARBA00022777"/>
    </source>
</evidence>
<dbReference type="InterPro" id="IPR018485">
    <property type="entry name" value="FGGY_C"/>
</dbReference>
<evidence type="ECO:0000256" key="1">
    <source>
        <dbReference type="ARBA" id="ARBA00009156"/>
    </source>
</evidence>
<dbReference type="InterPro" id="IPR018484">
    <property type="entry name" value="FGGY_N"/>
</dbReference>
<evidence type="ECO:0000313" key="7">
    <source>
        <dbReference type="Proteomes" id="UP001620626"/>
    </source>
</evidence>
<accession>A0ABD2JBJ4</accession>
<feature type="domain" description="Carbohydrate kinase FGGY C-terminal" evidence="5">
    <location>
        <begin position="284"/>
        <end position="485"/>
    </location>
</feature>
<keyword evidence="3" id="KW-0418">Kinase</keyword>
<dbReference type="GO" id="GO:0016301">
    <property type="term" value="F:kinase activity"/>
    <property type="evidence" value="ECO:0007669"/>
    <property type="project" value="UniProtKB-KW"/>
</dbReference>
<evidence type="ECO:0000259" key="5">
    <source>
        <dbReference type="Pfam" id="PF02782"/>
    </source>
</evidence>
<dbReference type="Pfam" id="PF00370">
    <property type="entry name" value="FGGY_N"/>
    <property type="match status" value="1"/>
</dbReference>
<evidence type="ECO:0000259" key="4">
    <source>
        <dbReference type="Pfam" id="PF00370"/>
    </source>
</evidence>
<dbReference type="EMBL" id="JBICBT010001006">
    <property type="protein sequence ID" value="KAL3087978.1"/>
    <property type="molecule type" value="Genomic_DNA"/>
</dbReference>
<evidence type="ECO:0000313" key="6">
    <source>
        <dbReference type="EMBL" id="KAL3087978.1"/>
    </source>
</evidence>
<feature type="domain" description="Carbohydrate kinase FGGY N-terminal" evidence="4">
    <location>
        <begin position="9"/>
        <end position="275"/>
    </location>
</feature>